<organism evidence="2 3">
    <name type="scientific">Pleurodeles waltl</name>
    <name type="common">Iberian ribbed newt</name>
    <dbReference type="NCBI Taxonomy" id="8319"/>
    <lineage>
        <taxon>Eukaryota</taxon>
        <taxon>Metazoa</taxon>
        <taxon>Chordata</taxon>
        <taxon>Craniata</taxon>
        <taxon>Vertebrata</taxon>
        <taxon>Euteleostomi</taxon>
        <taxon>Amphibia</taxon>
        <taxon>Batrachia</taxon>
        <taxon>Caudata</taxon>
        <taxon>Salamandroidea</taxon>
        <taxon>Salamandridae</taxon>
        <taxon>Pleurodelinae</taxon>
        <taxon>Pleurodeles</taxon>
    </lineage>
</organism>
<proteinExistence type="predicted"/>
<evidence type="ECO:0000313" key="2">
    <source>
        <dbReference type="EMBL" id="KAJ1084988.1"/>
    </source>
</evidence>
<sequence length="94" mass="9828">MNGREGRGCRAESARPTDARGSSRTPAQPPRETSALTPARRQPREPRLPVPAPGPRRRGHGATIFRAGAALEVEGQAPEHGGPCPCITITAATA</sequence>
<keyword evidence="3" id="KW-1185">Reference proteome</keyword>
<protein>
    <submittedName>
        <fullName evidence="2">Uncharacterized protein</fullName>
    </submittedName>
</protein>
<gene>
    <name evidence="2" type="ORF">NDU88_005125</name>
</gene>
<evidence type="ECO:0000313" key="3">
    <source>
        <dbReference type="Proteomes" id="UP001066276"/>
    </source>
</evidence>
<reference evidence="2" key="1">
    <citation type="journal article" date="2022" name="bioRxiv">
        <title>Sequencing and chromosome-scale assembly of the giantPleurodeles waltlgenome.</title>
        <authorList>
            <person name="Brown T."/>
            <person name="Elewa A."/>
            <person name="Iarovenko S."/>
            <person name="Subramanian E."/>
            <person name="Araus A.J."/>
            <person name="Petzold A."/>
            <person name="Susuki M."/>
            <person name="Suzuki K.-i.T."/>
            <person name="Hayashi T."/>
            <person name="Toyoda A."/>
            <person name="Oliveira C."/>
            <person name="Osipova E."/>
            <person name="Leigh N.D."/>
            <person name="Simon A."/>
            <person name="Yun M.H."/>
        </authorList>
    </citation>
    <scope>NUCLEOTIDE SEQUENCE</scope>
    <source>
        <strain evidence="2">20211129_DDA</strain>
        <tissue evidence="2">Liver</tissue>
    </source>
</reference>
<accession>A0AAV7L8K5</accession>
<dbReference type="AlphaFoldDB" id="A0AAV7L8K5"/>
<feature type="compositionally biased region" description="Basic and acidic residues" evidence="1">
    <location>
        <begin position="1"/>
        <end position="18"/>
    </location>
</feature>
<comment type="caution">
    <text evidence="2">The sequence shown here is derived from an EMBL/GenBank/DDBJ whole genome shotgun (WGS) entry which is preliminary data.</text>
</comment>
<dbReference type="Proteomes" id="UP001066276">
    <property type="component" value="Chromosome 12"/>
</dbReference>
<evidence type="ECO:0000256" key="1">
    <source>
        <dbReference type="SAM" id="MobiDB-lite"/>
    </source>
</evidence>
<feature type="region of interest" description="Disordered" evidence="1">
    <location>
        <begin position="1"/>
        <end position="63"/>
    </location>
</feature>
<dbReference type="EMBL" id="JANPWB010000016">
    <property type="protein sequence ID" value="KAJ1084988.1"/>
    <property type="molecule type" value="Genomic_DNA"/>
</dbReference>
<name>A0AAV7L8K5_PLEWA</name>